<accession>A0A1G6PA08</accession>
<organism evidence="2 3">
    <name type="scientific">Melghirimyces thermohalophilus</name>
    <dbReference type="NCBI Taxonomy" id="1236220"/>
    <lineage>
        <taxon>Bacteria</taxon>
        <taxon>Bacillati</taxon>
        <taxon>Bacillota</taxon>
        <taxon>Bacilli</taxon>
        <taxon>Bacillales</taxon>
        <taxon>Thermoactinomycetaceae</taxon>
        <taxon>Melghirimyces</taxon>
    </lineage>
</organism>
<name>A0A1G6PA08_9BACL</name>
<keyword evidence="1" id="KW-0472">Membrane</keyword>
<reference evidence="2 3" key="1">
    <citation type="submission" date="2016-10" db="EMBL/GenBank/DDBJ databases">
        <authorList>
            <person name="de Groot N.N."/>
        </authorList>
    </citation>
    <scope>NUCLEOTIDE SEQUENCE [LARGE SCALE GENOMIC DNA]</scope>
    <source>
        <strain evidence="2 3">DSM 45514</strain>
    </source>
</reference>
<keyword evidence="1" id="KW-0812">Transmembrane</keyword>
<gene>
    <name evidence="2" type="ORF">SAMN04488112_1166</name>
</gene>
<feature type="transmembrane region" description="Helical" evidence="1">
    <location>
        <begin position="157"/>
        <end position="180"/>
    </location>
</feature>
<dbReference type="EMBL" id="FMZA01000016">
    <property type="protein sequence ID" value="SDC76838.1"/>
    <property type="molecule type" value="Genomic_DNA"/>
</dbReference>
<dbReference type="OrthoDB" id="2831020at2"/>
<dbReference type="Proteomes" id="UP000199387">
    <property type="component" value="Unassembled WGS sequence"/>
</dbReference>
<evidence type="ECO:0000313" key="2">
    <source>
        <dbReference type="EMBL" id="SDC76838.1"/>
    </source>
</evidence>
<sequence>MDIVRDAGSLYTKFSLKVLAVSFTLALPLFFVQSLMSLTASMLTDLIGIWGQVISFSLFIICWSLVQVPYITMVYQEVDEGDIELYKAYCSFFQHFFPIITIAVFFAAAVVLGITLWVIPGVLAFSLFCLFPCGVLMEGKWKQGIKNVWNIGWEQLFRIMMIHSVFVLVLMLVGQSILYCGSLLSLGVYSTALLMALTTSLLIPLFTFVQAYYYLEWTDLQNFNV</sequence>
<feature type="transmembrane region" description="Helical" evidence="1">
    <location>
        <begin position="86"/>
        <end position="109"/>
    </location>
</feature>
<proteinExistence type="predicted"/>
<feature type="transmembrane region" description="Helical" evidence="1">
    <location>
        <begin position="116"/>
        <end position="137"/>
    </location>
</feature>
<keyword evidence="3" id="KW-1185">Reference proteome</keyword>
<feature type="transmembrane region" description="Helical" evidence="1">
    <location>
        <begin position="192"/>
        <end position="215"/>
    </location>
</feature>
<evidence type="ECO:0000256" key="1">
    <source>
        <dbReference type="SAM" id="Phobius"/>
    </source>
</evidence>
<keyword evidence="1" id="KW-1133">Transmembrane helix</keyword>
<dbReference type="RefSeq" id="WP_091571336.1">
    <property type="nucleotide sequence ID" value="NZ_FMZA01000016.1"/>
</dbReference>
<feature type="transmembrane region" description="Helical" evidence="1">
    <location>
        <begin position="14"/>
        <end position="35"/>
    </location>
</feature>
<evidence type="ECO:0008006" key="4">
    <source>
        <dbReference type="Google" id="ProtNLM"/>
    </source>
</evidence>
<protein>
    <recommendedName>
        <fullName evidence="4">Membrane domain of glycerophosphoryl diester phosphodiesterase</fullName>
    </recommendedName>
</protein>
<feature type="transmembrane region" description="Helical" evidence="1">
    <location>
        <begin position="47"/>
        <end position="66"/>
    </location>
</feature>
<dbReference type="STRING" id="1236220.SAMN04488112_1166"/>
<dbReference type="AlphaFoldDB" id="A0A1G6PA08"/>
<evidence type="ECO:0000313" key="3">
    <source>
        <dbReference type="Proteomes" id="UP000199387"/>
    </source>
</evidence>